<reference evidence="6 8" key="1">
    <citation type="journal article" date="2012" name="Nature">
        <title>Algal genomes reveal evolutionary mosaicism and the fate of nucleomorphs.</title>
        <authorList>
            <consortium name="DOE Joint Genome Institute"/>
            <person name="Curtis B.A."/>
            <person name="Tanifuji G."/>
            <person name="Burki F."/>
            <person name="Gruber A."/>
            <person name="Irimia M."/>
            <person name="Maruyama S."/>
            <person name="Arias M.C."/>
            <person name="Ball S.G."/>
            <person name="Gile G.H."/>
            <person name="Hirakawa Y."/>
            <person name="Hopkins J.F."/>
            <person name="Kuo A."/>
            <person name="Rensing S.A."/>
            <person name="Schmutz J."/>
            <person name="Symeonidi A."/>
            <person name="Elias M."/>
            <person name="Eveleigh R.J."/>
            <person name="Herman E.K."/>
            <person name="Klute M.J."/>
            <person name="Nakayama T."/>
            <person name="Obornik M."/>
            <person name="Reyes-Prieto A."/>
            <person name="Armbrust E.V."/>
            <person name="Aves S.J."/>
            <person name="Beiko R.G."/>
            <person name="Coutinho P."/>
            <person name="Dacks J.B."/>
            <person name="Durnford D.G."/>
            <person name="Fast N.M."/>
            <person name="Green B.R."/>
            <person name="Grisdale C.J."/>
            <person name="Hempel F."/>
            <person name="Henrissat B."/>
            <person name="Hoppner M.P."/>
            <person name="Ishida K."/>
            <person name="Kim E."/>
            <person name="Koreny L."/>
            <person name="Kroth P.G."/>
            <person name="Liu Y."/>
            <person name="Malik S.B."/>
            <person name="Maier U.G."/>
            <person name="McRose D."/>
            <person name="Mock T."/>
            <person name="Neilson J.A."/>
            <person name="Onodera N.T."/>
            <person name="Poole A.M."/>
            <person name="Pritham E.J."/>
            <person name="Richards T.A."/>
            <person name="Rocap G."/>
            <person name="Roy S.W."/>
            <person name="Sarai C."/>
            <person name="Schaack S."/>
            <person name="Shirato S."/>
            <person name="Slamovits C.H."/>
            <person name="Spencer D.F."/>
            <person name="Suzuki S."/>
            <person name="Worden A.Z."/>
            <person name="Zauner S."/>
            <person name="Barry K."/>
            <person name="Bell C."/>
            <person name="Bharti A.K."/>
            <person name="Crow J.A."/>
            <person name="Grimwood J."/>
            <person name="Kramer R."/>
            <person name="Lindquist E."/>
            <person name="Lucas S."/>
            <person name="Salamov A."/>
            <person name="McFadden G.I."/>
            <person name="Lane C.E."/>
            <person name="Keeling P.J."/>
            <person name="Gray M.W."/>
            <person name="Grigoriev I.V."/>
            <person name="Archibald J.M."/>
        </authorList>
    </citation>
    <scope>NUCLEOTIDE SEQUENCE</scope>
    <source>
        <strain evidence="6 8">CCMP2712</strain>
    </source>
</reference>
<organism evidence="6">
    <name type="scientific">Guillardia theta (strain CCMP2712)</name>
    <name type="common">Cryptophyte</name>
    <dbReference type="NCBI Taxonomy" id="905079"/>
    <lineage>
        <taxon>Eukaryota</taxon>
        <taxon>Cryptophyceae</taxon>
        <taxon>Pyrenomonadales</taxon>
        <taxon>Geminigeraceae</taxon>
        <taxon>Guillardia</taxon>
    </lineage>
</organism>
<dbReference type="InterPro" id="IPR015943">
    <property type="entry name" value="WD40/YVTN_repeat-like_dom_sf"/>
</dbReference>
<evidence type="ECO:0000313" key="6">
    <source>
        <dbReference type="EMBL" id="EKX39032.1"/>
    </source>
</evidence>
<evidence type="ECO:0000256" key="4">
    <source>
        <dbReference type="ARBA" id="ARBA00023273"/>
    </source>
</evidence>
<evidence type="ECO:0000256" key="2">
    <source>
        <dbReference type="ARBA" id="ARBA00022574"/>
    </source>
</evidence>
<protein>
    <recommendedName>
        <fullName evidence="5">Cilia- and flagella-associated protein 251</fullName>
    </recommendedName>
</protein>
<evidence type="ECO:0000256" key="5">
    <source>
        <dbReference type="ARBA" id="ARBA00040994"/>
    </source>
</evidence>
<dbReference type="HOGENOM" id="CLU_007087_1_0_1"/>
<dbReference type="InterPro" id="IPR011047">
    <property type="entry name" value="Quinoprotein_ADH-like_sf"/>
</dbReference>
<name>L1ISF4_GUITC</name>
<dbReference type="eggNOG" id="ENOG502QQ05">
    <property type="taxonomic scope" value="Eukaryota"/>
</dbReference>
<keyword evidence="2" id="KW-0853">WD repeat</keyword>
<dbReference type="AlphaFoldDB" id="L1ISF4"/>
<dbReference type="OMA" id="YYAQIRA"/>
<comment type="subcellular location">
    <subcellularLocation>
        <location evidence="1">Cell projection</location>
        <location evidence="1">Cilium</location>
    </subcellularLocation>
</comment>
<dbReference type="PANTHER" id="PTHR13720:SF13">
    <property type="entry name" value="CILIA- AND FLAGELLA-ASSOCIATED PROTEIN 251"/>
    <property type="match status" value="1"/>
</dbReference>
<dbReference type="InterPro" id="IPR019775">
    <property type="entry name" value="WD40_repeat_CS"/>
</dbReference>
<gene>
    <name evidence="6" type="ORF">GUITHDRAFT_114910</name>
</gene>
<dbReference type="PANTHER" id="PTHR13720">
    <property type="entry name" value="WD-40 REPEAT PROTEIN"/>
    <property type="match status" value="1"/>
</dbReference>
<dbReference type="SUPFAM" id="SSF47473">
    <property type="entry name" value="EF-hand"/>
    <property type="match status" value="1"/>
</dbReference>
<dbReference type="SMART" id="SM00320">
    <property type="entry name" value="WD40"/>
    <property type="match status" value="8"/>
</dbReference>
<dbReference type="PaxDb" id="55529-EKX39032"/>
<evidence type="ECO:0000313" key="8">
    <source>
        <dbReference type="Proteomes" id="UP000011087"/>
    </source>
</evidence>
<proteinExistence type="predicted"/>
<dbReference type="EMBL" id="JH993043">
    <property type="protein sequence ID" value="EKX39032.1"/>
    <property type="molecule type" value="Genomic_DNA"/>
</dbReference>
<dbReference type="Proteomes" id="UP000011087">
    <property type="component" value="Unassembled WGS sequence"/>
</dbReference>
<evidence type="ECO:0000256" key="1">
    <source>
        <dbReference type="ARBA" id="ARBA00004138"/>
    </source>
</evidence>
<dbReference type="InterPro" id="IPR001680">
    <property type="entry name" value="WD40_rpt"/>
</dbReference>
<evidence type="ECO:0000256" key="3">
    <source>
        <dbReference type="ARBA" id="ARBA00022737"/>
    </source>
</evidence>
<keyword evidence="8" id="KW-1185">Reference proteome</keyword>
<dbReference type="KEGG" id="gtt:GUITHDRAFT_114910"/>
<evidence type="ECO:0000313" key="7">
    <source>
        <dbReference type="EnsemblProtists" id="EKX39032"/>
    </source>
</evidence>
<dbReference type="InterPro" id="IPR050630">
    <property type="entry name" value="WD_repeat_EMAP"/>
</dbReference>
<dbReference type="GeneID" id="17295769"/>
<sequence>MSRQSIGEQGVLSMQPKEMVDRNAMNLRWTFGFNLESMVLVDLTAEGHLAMFYAIGHTGVIFDYEMRQQRLLQGHTNTITCAATSDDKKWLATGDMGEKDAMIIVWNARTGVPVRSIFDPHIGGVVDLDMTPDAKYIASIGAGPKQTIAVWRWTSPEETPAAQHDVISRDLQTCVKFRRDDVREIMTNGSQRVIFWSWEDDKLKFYSPALSSKEFSSPVGKFTQSVFIPFSNQAVSATEDGDLLLWDQVLLPALDARPSDRCAVKLLKLHDGHAITFISVFDSFLVTAGADGFVRFYDLKFRLLAWYEDLDVGPIASLTFTSPRATPKDGGYLEGEVRIPNFIVATKAGKIALVNAAIFEQYSKEERKGEVLVQGFESPISAMCAYPSSSKLFVVTTSGMLRVLDFESQAWLQQKVLEKRTPTCICVNPNGQELVIGCTDGSVLIIGVSDLELIQRMSQIDCEITSVQFAPDGMHVAVADAHNCVGIFRRERNVLESGKEVPWLYVGRYRSHHGRIVGLQFILDKAAGIIRLVSLAQDRVIVEYDLSSSMAATGVVVRCAITIEETAVPTALLQLPPGCQQGEDPNKIFLVLDIIGLTGVHDNRPLEEQDSHCLQTLLGPTFGPPPHRLLTLPPDEQGKQYVVYATPHKVVGLIKLPLDGNPNCSMGLIAHAGEVAEMCASHDGKLVLTTGGSDCGIFLWEVDPSALEASAALGGSGIEPFEALIPGGKGGELYDEMLDYFYLAQLRAQGEDTTEERKVTGLAPVEAVPELMQAFGYYPSKFEIRDMVHEVRRKGKDSVTFSDLIKLFVNHKPVNDVSLEEIQQAFHHLGAEPVTGILKWEQLRMMLMRMGESLSESEIQTAIARLTGSSLSGREDFMASTFAENVESMC</sequence>
<dbReference type="Gene3D" id="1.10.238.10">
    <property type="entry name" value="EF-hand"/>
    <property type="match status" value="1"/>
</dbReference>
<dbReference type="SUPFAM" id="SSF50978">
    <property type="entry name" value="WD40 repeat-like"/>
    <property type="match status" value="1"/>
</dbReference>
<dbReference type="PROSITE" id="PS00678">
    <property type="entry name" value="WD_REPEATS_1"/>
    <property type="match status" value="1"/>
</dbReference>
<reference evidence="7" key="3">
    <citation type="submission" date="2016-03" db="UniProtKB">
        <authorList>
            <consortium name="EnsemblProtists"/>
        </authorList>
    </citation>
    <scope>IDENTIFICATION</scope>
</reference>
<dbReference type="RefSeq" id="XP_005826012.1">
    <property type="nucleotide sequence ID" value="XM_005825955.1"/>
</dbReference>
<dbReference type="SUPFAM" id="SSF50998">
    <property type="entry name" value="Quinoprotein alcohol dehydrogenase-like"/>
    <property type="match status" value="1"/>
</dbReference>
<dbReference type="OrthoDB" id="4899631at2759"/>
<dbReference type="GO" id="GO:0031514">
    <property type="term" value="C:motile cilium"/>
    <property type="evidence" value="ECO:0007669"/>
    <property type="project" value="TreeGrafter"/>
</dbReference>
<dbReference type="Pfam" id="PF00400">
    <property type="entry name" value="WD40"/>
    <property type="match status" value="3"/>
</dbReference>
<accession>L1ISF4</accession>
<keyword evidence="4" id="KW-0966">Cell projection</keyword>
<keyword evidence="3" id="KW-0677">Repeat</keyword>
<dbReference type="Gene3D" id="2.130.10.10">
    <property type="entry name" value="YVTN repeat-like/Quinoprotein amine dehydrogenase"/>
    <property type="match status" value="2"/>
</dbReference>
<reference evidence="8" key="2">
    <citation type="submission" date="2012-11" db="EMBL/GenBank/DDBJ databases">
        <authorList>
            <person name="Kuo A."/>
            <person name="Curtis B.A."/>
            <person name="Tanifuji G."/>
            <person name="Burki F."/>
            <person name="Gruber A."/>
            <person name="Irimia M."/>
            <person name="Maruyama S."/>
            <person name="Arias M.C."/>
            <person name="Ball S.G."/>
            <person name="Gile G.H."/>
            <person name="Hirakawa Y."/>
            <person name="Hopkins J.F."/>
            <person name="Rensing S.A."/>
            <person name="Schmutz J."/>
            <person name="Symeonidi A."/>
            <person name="Elias M."/>
            <person name="Eveleigh R.J."/>
            <person name="Herman E.K."/>
            <person name="Klute M.J."/>
            <person name="Nakayama T."/>
            <person name="Obornik M."/>
            <person name="Reyes-Prieto A."/>
            <person name="Armbrust E.V."/>
            <person name="Aves S.J."/>
            <person name="Beiko R.G."/>
            <person name="Coutinho P."/>
            <person name="Dacks J.B."/>
            <person name="Durnford D.G."/>
            <person name="Fast N.M."/>
            <person name="Green B.R."/>
            <person name="Grisdale C."/>
            <person name="Hempe F."/>
            <person name="Henrissat B."/>
            <person name="Hoppner M.P."/>
            <person name="Ishida K.-I."/>
            <person name="Kim E."/>
            <person name="Koreny L."/>
            <person name="Kroth P.G."/>
            <person name="Liu Y."/>
            <person name="Malik S.-B."/>
            <person name="Maier U.G."/>
            <person name="McRose D."/>
            <person name="Mock T."/>
            <person name="Neilson J.A."/>
            <person name="Onodera N.T."/>
            <person name="Poole A.M."/>
            <person name="Pritham E.J."/>
            <person name="Richards T.A."/>
            <person name="Rocap G."/>
            <person name="Roy S.W."/>
            <person name="Sarai C."/>
            <person name="Schaack S."/>
            <person name="Shirato S."/>
            <person name="Slamovits C.H."/>
            <person name="Spencer D.F."/>
            <person name="Suzuki S."/>
            <person name="Worden A.Z."/>
            <person name="Zauner S."/>
            <person name="Barry K."/>
            <person name="Bell C."/>
            <person name="Bharti A.K."/>
            <person name="Crow J.A."/>
            <person name="Grimwood J."/>
            <person name="Kramer R."/>
            <person name="Lindquist E."/>
            <person name="Lucas S."/>
            <person name="Salamov A."/>
            <person name="McFadden G.I."/>
            <person name="Lane C.E."/>
            <person name="Keeling P.J."/>
            <person name="Gray M.W."/>
            <person name="Grigoriev I.V."/>
            <person name="Archibald J.M."/>
        </authorList>
    </citation>
    <scope>NUCLEOTIDE SEQUENCE</scope>
    <source>
        <strain evidence="8">CCMP2712</strain>
    </source>
</reference>
<dbReference type="STRING" id="905079.L1ISF4"/>
<dbReference type="InterPro" id="IPR011992">
    <property type="entry name" value="EF-hand-dom_pair"/>
</dbReference>
<dbReference type="EnsemblProtists" id="EKX39032">
    <property type="protein sequence ID" value="EKX39032"/>
    <property type="gene ID" value="GUITHDRAFT_114910"/>
</dbReference>
<dbReference type="InterPro" id="IPR036322">
    <property type="entry name" value="WD40_repeat_dom_sf"/>
</dbReference>